<proteinExistence type="predicted"/>
<evidence type="ECO:0000256" key="1">
    <source>
        <dbReference type="SAM" id="Phobius"/>
    </source>
</evidence>
<protein>
    <submittedName>
        <fullName evidence="2">Uncharacterized protein</fullName>
    </submittedName>
</protein>
<keyword evidence="1" id="KW-0812">Transmembrane</keyword>
<reference evidence="2" key="1">
    <citation type="submission" date="2016-02" db="EMBL/GenBank/DDBJ databases">
        <title>WGS assembly of Manihot esculenta.</title>
        <authorList>
            <person name="Bredeson J.V."/>
            <person name="Prochnik S.E."/>
            <person name="Lyons J.B."/>
            <person name="Schmutz J."/>
            <person name="Grimwood J."/>
            <person name="Vrebalov J."/>
            <person name="Bart R.S."/>
            <person name="Amuge T."/>
            <person name="Ferguson M.E."/>
            <person name="Green R."/>
            <person name="Putnam N."/>
            <person name="Stites J."/>
            <person name="Rounsley S."/>
            <person name="Rokhsar D.S."/>
        </authorList>
    </citation>
    <scope>NUCLEOTIDE SEQUENCE [LARGE SCALE GENOMIC DNA]</scope>
    <source>
        <tissue evidence="2">Leaf</tissue>
    </source>
</reference>
<keyword evidence="1" id="KW-0472">Membrane</keyword>
<feature type="transmembrane region" description="Helical" evidence="1">
    <location>
        <begin position="30"/>
        <end position="50"/>
    </location>
</feature>
<evidence type="ECO:0000313" key="2">
    <source>
        <dbReference type="EMBL" id="OAY38661.1"/>
    </source>
</evidence>
<sequence>MLRKVGLRRSKQAWFTRLCYVLVRSVTKDIFISPLICFIGICKYVISYYFCSKCDCCKKLSYSCFD</sequence>
<organism evidence="2">
    <name type="scientific">Manihot esculenta</name>
    <name type="common">Cassava</name>
    <name type="synonym">Jatropha manihot</name>
    <dbReference type="NCBI Taxonomy" id="3983"/>
    <lineage>
        <taxon>Eukaryota</taxon>
        <taxon>Viridiplantae</taxon>
        <taxon>Streptophyta</taxon>
        <taxon>Embryophyta</taxon>
        <taxon>Tracheophyta</taxon>
        <taxon>Spermatophyta</taxon>
        <taxon>Magnoliopsida</taxon>
        <taxon>eudicotyledons</taxon>
        <taxon>Gunneridae</taxon>
        <taxon>Pentapetalae</taxon>
        <taxon>rosids</taxon>
        <taxon>fabids</taxon>
        <taxon>Malpighiales</taxon>
        <taxon>Euphorbiaceae</taxon>
        <taxon>Crotonoideae</taxon>
        <taxon>Manihoteae</taxon>
        <taxon>Manihot</taxon>
    </lineage>
</organism>
<dbReference type="EMBL" id="CM004396">
    <property type="protein sequence ID" value="OAY38661.1"/>
    <property type="molecule type" value="Genomic_DNA"/>
</dbReference>
<dbReference type="AlphaFoldDB" id="A0A2C9V443"/>
<keyword evidence="1" id="KW-1133">Transmembrane helix</keyword>
<gene>
    <name evidence="2" type="ORF">MANES_10G033100</name>
</gene>
<accession>A0A2C9V443</accession>
<name>A0A2C9V443_MANES</name>